<dbReference type="Proteomes" id="UP001165960">
    <property type="component" value="Unassembled WGS sequence"/>
</dbReference>
<protein>
    <submittedName>
        <fullName evidence="1">Uncharacterized protein</fullName>
    </submittedName>
</protein>
<proteinExistence type="predicted"/>
<organism evidence="1 2">
    <name type="scientific">Entomophthora muscae</name>
    <dbReference type="NCBI Taxonomy" id="34485"/>
    <lineage>
        <taxon>Eukaryota</taxon>
        <taxon>Fungi</taxon>
        <taxon>Fungi incertae sedis</taxon>
        <taxon>Zoopagomycota</taxon>
        <taxon>Entomophthoromycotina</taxon>
        <taxon>Entomophthoromycetes</taxon>
        <taxon>Entomophthorales</taxon>
        <taxon>Entomophthoraceae</taxon>
        <taxon>Entomophthora</taxon>
    </lineage>
</organism>
<reference evidence="1" key="1">
    <citation type="submission" date="2022-04" db="EMBL/GenBank/DDBJ databases">
        <title>Genome of the entomopathogenic fungus Entomophthora muscae.</title>
        <authorList>
            <person name="Elya C."/>
            <person name="Lovett B.R."/>
            <person name="Lee E."/>
            <person name="Macias A.M."/>
            <person name="Hajek A.E."/>
            <person name="De Bivort B.L."/>
            <person name="Kasson M.T."/>
            <person name="De Fine Licht H.H."/>
            <person name="Stajich J.E."/>
        </authorList>
    </citation>
    <scope>NUCLEOTIDE SEQUENCE</scope>
    <source>
        <strain evidence="1">Berkeley</strain>
    </source>
</reference>
<dbReference type="EMBL" id="QTSX02007127">
    <property type="protein sequence ID" value="KAJ9051011.1"/>
    <property type="molecule type" value="Genomic_DNA"/>
</dbReference>
<sequence length="224" mass="24803">MKYTAPAIPSTIPKKHNRDKPEEPAKTAKEPAKNAAQTKGFSGYFALSQDFKEDPIHQLVANDLYAISAHRRGRPRKITANAVKVVSKPYAAQVQETCLSESPNISSNIPNLKGVQLAMLLETIKNNFPEIGQSLNQYFDTLAPLGINLLNLHSETYSKCTYANISVNKVKLRVIIDSRAPINIVSTRLVWKLGLAPDIMHSRVYGITGLHTTTFKGEYSVIPM</sequence>
<name>A0ACC2RLT3_9FUNG</name>
<comment type="caution">
    <text evidence="1">The sequence shown here is derived from an EMBL/GenBank/DDBJ whole genome shotgun (WGS) entry which is preliminary data.</text>
</comment>
<evidence type="ECO:0000313" key="1">
    <source>
        <dbReference type="EMBL" id="KAJ9051011.1"/>
    </source>
</evidence>
<keyword evidence="2" id="KW-1185">Reference proteome</keyword>
<accession>A0ACC2RLT3</accession>
<gene>
    <name evidence="1" type="ORF">DSO57_1008831</name>
</gene>
<evidence type="ECO:0000313" key="2">
    <source>
        <dbReference type="Proteomes" id="UP001165960"/>
    </source>
</evidence>